<dbReference type="Gene3D" id="3.90.1750.10">
    <property type="entry name" value="Hect, E3 ligase catalytic domains"/>
    <property type="match status" value="2"/>
</dbReference>
<feature type="repeat" description="RCC1" evidence="5">
    <location>
        <begin position="222"/>
        <end position="276"/>
    </location>
</feature>
<dbReference type="InterPro" id="IPR000569">
    <property type="entry name" value="HECT_dom"/>
</dbReference>
<reference evidence="8" key="1">
    <citation type="submission" date="2012-07" db="EMBL/GenBank/DDBJ databases">
        <title>Genome of the Chinese tree shrew, a rising model animal genetically related to primates.</title>
        <authorList>
            <person name="Zhang G."/>
            <person name="Fan Y."/>
            <person name="Yao Y."/>
            <person name="Huang Z."/>
        </authorList>
    </citation>
    <scope>NUCLEOTIDE SEQUENCE [LARGE SCALE GENOMIC DNA]</scope>
</reference>
<dbReference type="GO" id="GO:0016567">
    <property type="term" value="P:protein ubiquitination"/>
    <property type="evidence" value="ECO:0007669"/>
    <property type="project" value="TreeGrafter"/>
</dbReference>
<gene>
    <name evidence="7" type="ORF">TREES_T100011619</name>
</gene>
<keyword evidence="2" id="KW-0677">Repeat</keyword>
<dbReference type="SUPFAM" id="SSF56204">
    <property type="entry name" value="Hect, E3 ligase catalytic domain"/>
    <property type="match status" value="2"/>
</dbReference>
<keyword evidence="1" id="KW-0808">Transferase</keyword>
<dbReference type="GO" id="GO:0006511">
    <property type="term" value="P:ubiquitin-dependent protein catabolic process"/>
    <property type="evidence" value="ECO:0007669"/>
    <property type="project" value="TreeGrafter"/>
</dbReference>
<dbReference type="eggNOG" id="KOG0941">
    <property type="taxonomic scope" value="Eukaryota"/>
</dbReference>
<name>L9L6C9_TUPCH</name>
<dbReference type="InterPro" id="IPR035983">
    <property type="entry name" value="Hect_E3_ubiquitin_ligase"/>
</dbReference>
<keyword evidence="8" id="KW-1185">Reference proteome</keyword>
<dbReference type="FunCoup" id="L9L6C9">
    <property type="interactions" value="509"/>
</dbReference>
<dbReference type="InterPro" id="IPR009091">
    <property type="entry name" value="RCC1/BLIP-II"/>
</dbReference>
<dbReference type="PANTHER" id="PTHR45622">
    <property type="entry name" value="UBIQUITIN-PROTEIN LIGASE E3A-RELATED"/>
    <property type="match status" value="1"/>
</dbReference>
<feature type="repeat" description="RCC1" evidence="5">
    <location>
        <begin position="966"/>
        <end position="1017"/>
    </location>
</feature>
<dbReference type="SMART" id="SM00119">
    <property type="entry name" value="HECTc"/>
    <property type="match status" value="1"/>
</dbReference>
<dbReference type="Gene3D" id="3.30.2160.10">
    <property type="entry name" value="Hect, E3 ligase catalytic domain"/>
    <property type="match status" value="1"/>
</dbReference>
<feature type="repeat" description="RCC1" evidence="5">
    <location>
        <begin position="1018"/>
        <end position="1069"/>
    </location>
</feature>
<protein>
    <submittedName>
        <fullName evidence="7">Putative E3 ubiquitin-protein ligase HERC6</fullName>
    </submittedName>
</protein>
<dbReference type="PROSITE" id="PS50012">
    <property type="entry name" value="RCC1_3"/>
    <property type="match status" value="7"/>
</dbReference>
<dbReference type="CDD" id="cd00078">
    <property type="entry name" value="HECTc"/>
    <property type="match status" value="1"/>
</dbReference>
<dbReference type="InterPro" id="IPR000408">
    <property type="entry name" value="Reg_chr_condens"/>
</dbReference>
<dbReference type="Proteomes" id="UP000011518">
    <property type="component" value="Unassembled WGS sequence"/>
</dbReference>
<accession>L9L6C9</accession>
<dbReference type="PROSITE" id="PS00626">
    <property type="entry name" value="RCC1_2"/>
    <property type="match status" value="4"/>
</dbReference>
<dbReference type="Pfam" id="PF25390">
    <property type="entry name" value="WD40_RLD"/>
    <property type="match status" value="2"/>
</dbReference>
<feature type="domain" description="HECT" evidence="6">
    <location>
        <begin position="1201"/>
        <end position="1355"/>
    </location>
</feature>
<dbReference type="PROSITE" id="PS50237">
    <property type="entry name" value="HECT"/>
    <property type="match status" value="2"/>
</dbReference>
<evidence type="ECO:0000256" key="2">
    <source>
        <dbReference type="ARBA" id="ARBA00022737"/>
    </source>
</evidence>
<dbReference type="GO" id="GO:0061630">
    <property type="term" value="F:ubiquitin protein ligase activity"/>
    <property type="evidence" value="ECO:0007669"/>
    <property type="project" value="TreeGrafter"/>
</dbReference>
<dbReference type="EMBL" id="KB320503">
    <property type="protein sequence ID" value="ELW70194.1"/>
    <property type="molecule type" value="Genomic_DNA"/>
</dbReference>
<organism evidence="7 8">
    <name type="scientific">Tupaia chinensis</name>
    <name type="common">Chinese tree shrew</name>
    <name type="synonym">Tupaia belangeri chinensis</name>
    <dbReference type="NCBI Taxonomy" id="246437"/>
    <lineage>
        <taxon>Eukaryota</taxon>
        <taxon>Metazoa</taxon>
        <taxon>Chordata</taxon>
        <taxon>Craniata</taxon>
        <taxon>Vertebrata</taxon>
        <taxon>Euteleostomi</taxon>
        <taxon>Mammalia</taxon>
        <taxon>Eutheria</taxon>
        <taxon>Euarchontoglires</taxon>
        <taxon>Scandentia</taxon>
        <taxon>Tupaiidae</taxon>
        <taxon>Tupaia</taxon>
    </lineage>
</organism>
<comment type="caution">
    <text evidence="4">Lacks conserved residue(s) required for the propagation of feature annotation.</text>
</comment>
<evidence type="ECO:0000256" key="3">
    <source>
        <dbReference type="ARBA" id="ARBA00022786"/>
    </source>
</evidence>
<evidence type="ECO:0000313" key="7">
    <source>
        <dbReference type="EMBL" id="ELW70194.1"/>
    </source>
</evidence>
<feature type="domain" description="HECT" evidence="6">
    <location>
        <begin position="657"/>
        <end position="911"/>
    </location>
</feature>
<dbReference type="PANTHER" id="PTHR45622:SF11">
    <property type="entry name" value="E3 UBIQUITIN-PROTEIN LIGASE HERC6-RELATED"/>
    <property type="match status" value="1"/>
</dbReference>
<dbReference type="STRING" id="246437.L9L6C9"/>
<dbReference type="Pfam" id="PF00632">
    <property type="entry name" value="HECT"/>
    <property type="match status" value="2"/>
</dbReference>
<proteinExistence type="predicted"/>
<dbReference type="InterPro" id="IPR058923">
    <property type="entry name" value="RCC1-like_dom"/>
</dbReference>
<keyword evidence="3 4" id="KW-0833">Ubl conjugation pathway</keyword>
<feature type="repeat" description="RCC1" evidence="5">
    <location>
        <begin position="116"/>
        <end position="168"/>
    </location>
</feature>
<feature type="repeat" description="RCC1" evidence="5">
    <location>
        <begin position="277"/>
        <end position="325"/>
    </location>
</feature>
<feature type="repeat" description="RCC1" evidence="5">
    <location>
        <begin position="913"/>
        <end position="965"/>
    </location>
</feature>
<evidence type="ECO:0000259" key="6">
    <source>
        <dbReference type="PROSITE" id="PS50237"/>
    </source>
</evidence>
<dbReference type="PRINTS" id="PR00633">
    <property type="entry name" value="RCCNDNSATION"/>
</dbReference>
<evidence type="ECO:0000256" key="1">
    <source>
        <dbReference type="ARBA" id="ARBA00022679"/>
    </source>
</evidence>
<evidence type="ECO:0000313" key="8">
    <source>
        <dbReference type="Proteomes" id="UP000011518"/>
    </source>
</evidence>
<dbReference type="Gene3D" id="2.130.10.30">
    <property type="entry name" value="Regulator of chromosome condensation 1/beta-lactamase-inhibitor protein II"/>
    <property type="match status" value="2"/>
</dbReference>
<dbReference type="InterPro" id="IPR051709">
    <property type="entry name" value="Ub-ligase/GTPase-reg"/>
</dbReference>
<dbReference type="SUPFAM" id="SSF50985">
    <property type="entry name" value="RCC1/BLIP-II"/>
    <property type="match status" value="2"/>
</dbReference>
<sequence>MRSFTNSIALRKRGWENSASLPERNCSGFVFRRTWVCFGFQFIFVVKPKAETNVDRAPLRGDGVPPACFPAALLPALLREESAPSSKPEQIQAFETLRVDLVSCGKEHSLAVCHKGRVFAWGAGSEGQLGIGEFKERSFTPQKIKALAGIKIIQVSCGYYHSLALSEDGQVFSWGKNSHGQLGLGKEVPSQTSPQRVRSLEGIPLAQVAAGGAHSFALSLSGTSFGWGSNSAGQLALSGTKAPVQRYKPLSVGALKTLGVVYISCGSEHTAVLTQNGAVYTFGANSSGQLGHSAEQRGPQCVERIDGLVSQIDCGSYHTLAYVYTTGQVVSFGHGPSCTSNSTHSETVTDNADISCLISADDLVDIQVKHIFAGTHANFVTTYQGTSPTGVSRKTLPEISRIHPSMTEKWLGMKRGSAEYEEAKRGVGEMTSIDVDLQRARDTFEKLTKNEWISFMITESLEDGLLKALPCRSPHQEALSVFLLLPECPVMSDCKNWKKLVVPFAEAICKMSDQSLRVLKKCWESLQESSLNTLVQMLKAAIAFQMLYWTETEESHCNVKALLGVMKKVHKVNTVTRRLPENAFNINELSNFLNFYMDRRRLFVRNNNLISQEKAYFDLGQTILQRMETCPPPPTFTLNVRRSHLVEDALRQLSQAEASDLYKILVVGFINEIRPESGGVSSEFFHCVFEEMTKPEYGLFMYPEEGSCMWFPVSPKFEKKRYFLFGMLCGLSLFNFNVANLPFPLALYKKLLDQQPSLEDLKELSPLLGKNLQEVLNDEEDGLVEELDIYFSIHWDKNDVDLIPNGLSIPVDQNNKRDYVSKCLDYIFNISVKEVYEEFQRGFYRVCDKSILRHFQPEELMTAMNGNTDYDWEQFEKNSVYEQEYHRSHPTILMFWKAFHKLKLDEKKKFLCGELFAWGQNSHGQLGLGRIFPSSPTPQIVEHLAGVPLVQISAGEAHSMALSMTGNVYSWGKNDFGQLGLGHTESKDSPSLLRALDSQKVDFLACGGSHTALLTQDGLVFTFGAGKYGQLGHSSTRDELRPCLVTELLGNRVTQIACGRWHTLAYVSELGKVFAFGSGKNGQLGNCGTHNQPNSYVNLRRRIPTLNEATVKRWIADVGTKQWQNTKRYTPCVCPSAPASLQSSISRTSSALWRQAYWATLQESAFSKLVQMFKRAVISQLHYWTENVENNCRIKALLEMLKRLHRVSFSGEIGYDFGGVRTEFFYCLFGEMTRPEYGMFTYPEEASYMWFPAKPKFEEKRYFFFGILCGLSLFNCNVANIPFPLALFKKLLDQIPSLEDLKELSPVLGKSLQTLLDDESDDFAEVFYIHFNVRWDRNDVDLIPDGSCIIVDQTNNFVFSGKTSYGAYQLHKCGALIA</sequence>
<evidence type="ECO:0000256" key="4">
    <source>
        <dbReference type="PROSITE-ProRule" id="PRU00104"/>
    </source>
</evidence>
<feature type="repeat" description="RCC1" evidence="5">
    <location>
        <begin position="169"/>
        <end position="221"/>
    </location>
</feature>
<dbReference type="InParanoid" id="L9L6C9"/>
<reference evidence="8" key="2">
    <citation type="journal article" date="2013" name="Nat. Commun.">
        <title>Genome of the Chinese tree shrew.</title>
        <authorList>
            <person name="Fan Y."/>
            <person name="Huang Z.Y."/>
            <person name="Cao C.C."/>
            <person name="Chen C.S."/>
            <person name="Chen Y.X."/>
            <person name="Fan D.D."/>
            <person name="He J."/>
            <person name="Hou H.L."/>
            <person name="Hu L."/>
            <person name="Hu X.T."/>
            <person name="Jiang X.T."/>
            <person name="Lai R."/>
            <person name="Lang Y.S."/>
            <person name="Liang B."/>
            <person name="Liao S.G."/>
            <person name="Mu D."/>
            <person name="Ma Y.Y."/>
            <person name="Niu Y.Y."/>
            <person name="Sun X.Q."/>
            <person name="Xia J.Q."/>
            <person name="Xiao J."/>
            <person name="Xiong Z.Q."/>
            <person name="Xu L."/>
            <person name="Yang L."/>
            <person name="Zhang Y."/>
            <person name="Zhao W."/>
            <person name="Zhao X.D."/>
            <person name="Zheng Y.T."/>
            <person name="Zhou J.M."/>
            <person name="Zhu Y.B."/>
            <person name="Zhang G.J."/>
            <person name="Wang J."/>
            <person name="Yao Y.G."/>
        </authorList>
    </citation>
    <scope>NUCLEOTIDE SEQUENCE [LARGE SCALE GENOMIC DNA]</scope>
</reference>
<dbReference type="GO" id="GO:0005737">
    <property type="term" value="C:cytoplasm"/>
    <property type="evidence" value="ECO:0007669"/>
    <property type="project" value="TreeGrafter"/>
</dbReference>
<evidence type="ECO:0000256" key="5">
    <source>
        <dbReference type="PROSITE-ProRule" id="PRU00235"/>
    </source>
</evidence>